<reference evidence="1 2" key="1">
    <citation type="journal article" date="2019" name="Int. J. Syst. Evol. Microbiol.">
        <title>The Global Catalogue of Microorganisms (GCM) 10K type strain sequencing project: providing services to taxonomists for standard genome sequencing and annotation.</title>
        <authorList>
            <consortium name="The Broad Institute Genomics Platform"/>
            <consortium name="The Broad Institute Genome Sequencing Center for Infectious Disease"/>
            <person name="Wu L."/>
            <person name="Ma J."/>
        </authorList>
    </citation>
    <scope>NUCLEOTIDE SEQUENCE [LARGE SCALE GENOMIC DNA]</scope>
    <source>
        <strain evidence="1 2">JCM 13004</strain>
    </source>
</reference>
<organism evidence="1 2">
    <name type="scientific">Kitasatospora nipponensis</name>
    <dbReference type="NCBI Taxonomy" id="258049"/>
    <lineage>
        <taxon>Bacteria</taxon>
        <taxon>Bacillati</taxon>
        <taxon>Actinomycetota</taxon>
        <taxon>Actinomycetes</taxon>
        <taxon>Kitasatosporales</taxon>
        <taxon>Streptomycetaceae</taxon>
        <taxon>Kitasatospora</taxon>
    </lineage>
</organism>
<comment type="caution">
    <text evidence="1">The sequence shown here is derived from an EMBL/GenBank/DDBJ whole genome shotgun (WGS) entry which is preliminary data.</text>
</comment>
<name>A0ABN1WC62_9ACTN</name>
<dbReference type="EMBL" id="BAAALF010000051">
    <property type="protein sequence ID" value="GAA1239842.1"/>
    <property type="molecule type" value="Genomic_DNA"/>
</dbReference>
<protein>
    <recommendedName>
        <fullName evidence="3">Gam-like protein</fullName>
    </recommendedName>
</protein>
<accession>A0ABN1WC62</accession>
<evidence type="ECO:0000313" key="2">
    <source>
        <dbReference type="Proteomes" id="UP001500037"/>
    </source>
</evidence>
<dbReference type="Proteomes" id="UP001500037">
    <property type="component" value="Unassembled WGS sequence"/>
</dbReference>
<evidence type="ECO:0000313" key="1">
    <source>
        <dbReference type="EMBL" id="GAA1239842.1"/>
    </source>
</evidence>
<sequence length="138" mass="15000">MSEDQPLPEDLIDLQRARGAARRALDVHAWEMTLARRAAAAAAGAGVQEQPWREEDLAREVELRGVYRTTVAAIAAHPVMVQAAAERRGWAVEEKLRALAPTPEIVVVLDEELGREVVEVRIAGVAVERNGAPLNPVA</sequence>
<gene>
    <name evidence="1" type="ORF">GCM10009665_33330</name>
</gene>
<evidence type="ECO:0008006" key="3">
    <source>
        <dbReference type="Google" id="ProtNLM"/>
    </source>
</evidence>
<proteinExistence type="predicted"/>
<dbReference type="RefSeq" id="WP_344442405.1">
    <property type="nucleotide sequence ID" value="NZ_BAAALF010000051.1"/>
</dbReference>
<keyword evidence="2" id="KW-1185">Reference proteome</keyword>